<organism evidence="1 2">
    <name type="scientific">Ensete ventricosum</name>
    <name type="common">Abyssinian banana</name>
    <name type="synonym">Musa ensete</name>
    <dbReference type="NCBI Taxonomy" id="4639"/>
    <lineage>
        <taxon>Eukaryota</taxon>
        <taxon>Viridiplantae</taxon>
        <taxon>Streptophyta</taxon>
        <taxon>Embryophyta</taxon>
        <taxon>Tracheophyta</taxon>
        <taxon>Spermatophyta</taxon>
        <taxon>Magnoliopsida</taxon>
        <taxon>Liliopsida</taxon>
        <taxon>Zingiberales</taxon>
        <taxon>Musaceae</taxon>
        <taxon>Ensete</taxon>
    </lineage>
</organism>
<evidence type="ECO:0000313" key="2">
    <source>
        <dbReference type="Proteomes" id="UP001222027"/>
    </source>
</evidence>
<sequence>MAAFGAKSLATCLVAAAFGAKSLATCLVAAAFLAYGPGQSTRTDERSSRSISIGFNCQFLHLMPKVDTRLTNIADGNKCRQSSTRQLLY</sequence>
<dbReference type="EMBL" id="JAQQAF010000004">
    <property type="protein sequence ID" value="KAJ8491193.1"/>
    <property type="molecule type" value="Genomic_DNA"/>
</dbReference>
<dbReference type="AlphaFoldDB" id="A0AAV8QZU5"/>
<comment type="caution">
    <text evidence="1">The sequence shown here is derived from an EMBL/GenBank/DDBJ whole genome shotgun (WGS) entry which is preliminary data.</text>
</comment>
<gene>
    <name evidence="1" type="ORF">OPV22_012914</name>
</gene>
<accession>A0AAV8QZU5</accession>
<evidence type="ECO:0008006" key="3">
    <source>
        <dbReference type="Google" id="ProtNLM"/>
    </source>
</evidence>
<protein>
    <recommendedName>
        <fullName evidence="3">Secreted protein</fullName>
    </recommendedName>
</protein>
<name>A0AAV8QZU5_ENSVE</name>
<reference evidence="1 2" key="1">
    <citation type="submission" date="2022-12" db="EMBL/GenBank/DDBJ databases">
        <title>Chromosome-scale assembly of the Ensete ventricosum genome.</title>
        <authorList>
            <person name="Dussert Y."/>
            <person name="Stocks J."/>
            <person name="Wendawek A."/>
            <person name="Woldeyes F."/>
            <person name="Nichols R.A."/>
            <person name="Borrell J.S."/>
        </authorList>
    </citation>
    <scope>NUCLEOTIDE SEQUENCE [LARGE SCALE GENOMIC DNA]</scope>
    <source>
        <strain evidence="2">cv. Maze</strain>
        <tissue evidence="1">Seeds</tissue>
    </source>
</reference>
<evidence type="ECO:0000313" key="1">
    <source>
        <dbReference type="EMBL" id="KAJ8491193.1"/>
    </source>
</evidence>
<dbReference type="Proteomes" id="UP001222027">
    <property type="component" value="Unassembled WGS sequence"/>
</dbReference>
<proteinExistence type="predicted"/>
<keyword evidence="2" id="KW-1185">Reference proteome</keyword>